<dbReference type="AlphaFoldDB" id="X0WWH7"/>
<comment type="caution">
    <text evidence="1">The sequence shown here is derived from an EMBL/GenBank/DDBJ whole genome shotgun (WGS) entry which is preliminary data.</text>
</comment>
<name>X0WWH7_9ZZZZ</name>
<proteinExistence type="predicted"/>
<gene>
    <name evidence="1" type="ORF">S01H1_70628</name>
</gene>
<accession>X0WWH7</accession>
<sequence>MVDCNEENCPKENLANLGREYDPEHCKFRCTENCDTECYNTHNKEFSWDEVSLSLSLKKALEV</sequence>
<dbReference type="EMBL" id="BARS01046975">
    <property type="protein sequence ID" value="GAG35020.1"/>
    <property type="molecule type" value="Genomic_DNA"/>
</dbReference>
<protein>
    <submittedName>
        <fullName evidence="1">Uncharacterized protein</fullName>
    </submittedName>
</protein>
<reference evidence="1" key="1">
    <citation type="journal article" date="2014" name="Front. Microbiol.">
        <title>High frequency of phylogenetically diverse reductive dehalogenase-homologous genes in deep subseafloor sedimentary metagenomes.</title>
        <authorList>
            <person name="Kawai M."/>
            <person name="Futagami T."/>
            <person name="Toyoda A."/>
            <person name="Takaki Y."/>
            <person name="Nishi S."/>
            <person name="Hori S."/>
            <person name="Arai W."/>
            <person name="Tsubouchi T."/>
            <person name="Morono Y."/>
            <person name="Uchiyama I."/>
            <person name="Ito T."/>
            <person name="Fujiyama A."/>
            <person name="Inagaki F."/>
            <person name="Takami H."/>
        </authorList>
    </citation>
    <scope>NUCLEOTIDE SEQUENCE</scope>
    <source>
        <strain evidence="1">Expedition CK06-06</strain>
    </source>
</reference>
<evidence type="ECO:0000313" key="1">
    <source>
        <dbReference type="EMBL" id="GAG35020.1"/>
    </source>
</evidence>
<organism evidence="1">
    <name type="scientific">marine sediment metagenome</name>
    <dbReference type="NCBI Taxonomy" id="412755"/>
    <lineage>
        <taxon>unclassified sequences</taxon>
        <taxon>metagenomes</taxon>
        <taxon>ecological metagenomes</taxon>
    </lineage>
</organism>